<dbReference type="GeneID" id="106773408"/>
<proteinExistence type="inferred from homology"/>
<gene>
    <name evidence="18" type="primary">LOC106773408</name>
    <name evidence="19" type="synonym">LOC106773410</name>
</gene>
<evidence type="ECO:0000256" key="10">
    <source>
        <dbReference type="ARBA" id="ARBA00023204"/>
    </source>
</evidence>
<feature type="binding site" evidence="14">
    <location>
        <position position="422"/>
    </location>
    <ligand>
        <name>Fe cation</name>
        <dbReference type="ChEBI" id="CHEBI:24875"/>
        <note>catalytic</note>
    </ligand>
</feature>
<evidence type="ECO:0000256" key="8">
    <source>
        <dbReference type="ARBA" id="ARBA00023002"/>
    </source>
</evidence>
<evidence type="ECO:0000313" key="17">
    <source>
        <dbReference type="Proteomes" id="UP000087766"/>
    </source>
</evidence>
<evidence type="ECO:0000256" key="14">
    <source>
        <dbReference type="PIRSR" id="PIRSR604574-2"/>
    </source>
</evidence>
<dbReference type="OrthoDB" id="6614653at2759"/>
<comment type="similarity">
    <text evidence="3">Belongs to the alkB family.</text>
</comment>
<dbReference type="GO" id="GO:0008198">
    <property type="term" value="F:ferrous iron binding"/>
    <property type="evidence" value="ECO:0007669"/>
    <property type="project" value="TreeGrafter"/>
</dbReference>
<keyword evidence="5 14" id="KW-0479">Metal-binding</keyword>
<keyword evidence="8" id="KW-0560">Oxidoreductase</keyword>
<dbReference type="InterPro" id="IPR037151">
    <property type="entry name" value="AlkB-like_sf"/>
</dbReference>
<dbReference type="FunFam" id="2.60.120.590:FF:000013">
    <property type="entry name" value="2-oxoglutarate-dependent dioxygenase family protein"/>
    <property type="match status" value="1"/>
</dbReference>
<dbReference type="PROSITE" id="PS51471">
    <property type="entry name" value="FE2OG_OXY"/>
    <property type="match status" value="1"/>
</dbReference>
<evidence type="ECO:0000256" key="1">
    <source>
        <dbReference type="ARBA" id="ARBA00004123"/>
    </source>
</evidence>
<feature type="region of interest" description="Disordered" evidence="15">
    <location>
        <begin position="122"/>
        <end position="180"/>
    </location>
</feature>
<evidence type="ECO:0000256" key="13">
    <source>
        <dbReference type="ARBA" id="ARBA00066586"/>
    </source>
</evidence>
<evidence type="ECO:0000313" key="18">
    <source>
        <dbReference type="RefSeq" id="XP_014515590.2"/>
    </source>
</evidence>
<dbReference type="InterPro" id="IPR004574">
    <property type="entry name" value="Alkb"/>
</dbReference>
<keyword evidence="10" id="KW-0234">DNA repair</keyword>
<evidence type="ECO:0000256" key="11">
    <source>
        <dbReference type="ARBA" id="ARBA00023242"/>
    </source>
</evidence>
<evidence type="ECO:0000256" key="4">
    <source>
        <dbReference type="ARBA" id="ARBA00022490"/>
    </source>
</evidence>
<evidence type="ECO:0000256" key="12">
    <source>
        <dbReference type="ARBA" id="ARBA00052047"/>
    </source>
</evidence>
<keyword evidence="9 14" id="KW-0408">Iron</keyword>
<comment type="catalytic activity">
    <reaction evidence="12">
        <text>an N(6)-methyl-2'-deoxyadenosine in DNA + 2-oxoglutarate + O2 = a 2'-deoxyadenosine in DNA + formaldehyde + succinate + CO2</text>
        <dbReference type="Rhea" id="RHEA:49524"/>
        <dbReference type="Rhea" id="RHEA-COMP:12418"/>
        <dbReference type="Rhea" id="RHEA-COMP:12419"/>
        <dbReference type="ChEBI" id="CHEBI:15379"/>
        <dbReference type="ChEBI" id="CHEBI:16526"/>
        <dbReference type="ChEBI" id="CHEBI:16810"/>
        <dbReference type="ChEBI" id="CHEBI:16842"/>
        <dbReference type="ChEBI" id="CHEBI:30031"/>
        <dbReference type="ChEBI" id="CHEBI:90615"/>
        <dbReference type="ChEBI" id="CHEBI:90616"/>
        <dbReference type="EC" id="1.14.11.51"/>
    </reaction>
    <physiologicalReaction direction="left-to-right" evidence="12">
        <dbReference type="Rhea" id="RHEA:49525"/>
    </physiologicalReaction>
</comment>
<evidence type="ECO:0000256" key="6">
    <source>
        <dbReference type="ARBA" id="ARBA00022763"/>
    </source>
</evidence>
<dbReference type="GO" id="GO:0035515">
    <property type="term" value="F:oxidative RNA demethylase activity"/>
    <property type="evidence" value="ECO:0007669"/>
    <property type="project" value="TreeGrafter"/>
</dbReference>
<evidence type="ECO:0000256" key="2">
    <source>
        <dbReference type="ARBA" id="ARBA00004496"/>
    </source>
</evidence>
<keyword evidence="7" id="KW-0223">Dioxygenase</keyword>
<keyword evidence="4" id="KW-0963">Cytoplasm</keyword>
<comment type="subcellular location">
    <subcellularLocation>
        <location evidence="2">Cytoplasm</location>
    </subcellularLocation>
    <subcellularLocation>
        <location evidence="1">Nucleus</location>
    </subcellularLocation>
</comment>
<dbReference type="Gene3D" id="2.60.120.590">
    <property type="entry name" value="Alpha-ketoglutarate-dependent dioxygenase AlkB-like"/>
    <property type="match status" value="1"/>
</dbReference>
<evidence type="ECO:0000313" key="19">
    <source>
        <dbReference type="RefSeq" id="XP_014515591.2"/>
    </source>
</evidence>
<organism evidence="17 18">
    <name type="scientific">Vigna radiata var. radiata</name>
    <name type="common">Mung bean</name>
    <name type="synonym">Phaseolus aureus</name>
    <dbReference type="NCBI Taxonomy" id="3916"/>
    <lineage>
        <taxon>Eukaryota</taxon>
        <taxon>Viridiplantae</taxon>
        <taxon>Streptophyta</taxon>
        <taxon>Embryophyta</taxon>
        <taxon>Tracheophyta</taxon>
        <taxon>Spermatophyta</taxon>
        <taxon>Magnoliopsida</taxon>
        <taxon>eudicotyledons</taxon>
        <taxon>Gunneridae</taxon>
        <taxon>Pentapetalae</taxon>
        <taxon>rosids</taxon>
        <taxon>fabids</taxon>
        <taxon>Fabales</taxon>
        <taxon>Fabaceae</taxon>
        <taxon>Papilionoideae</taxon>
        <taxon>50 kb inversion clade</taxon>
        <taxon>NPAAA clade</taxon>
        <taxon>indigoferoid/millettioid clade</taxon>
        <taxon>Phaseoleae</taxon>
        <taxon>Vigna</taxon>
    </lineage>
</organism>
<evidence type="ECO:0000259" key="16">
    <source>
        <dbReference type="PROSITE" id="PS51471"/>
    </source>
</evidence>
<dbReference type="AlphaFoldDB" id="A0A1S3VBE9"/>
<feature type="binding site" evidence="14">
    <location>
        <position position="364"/>
    </location>
    <ligand>
        <name>Fe cation</name>
        <dbReference type="ChEBI" id="CHEBI:24875"/>
        <note>catalytic</note>
    </ligand>
</feature>
<sequence>MLVSHPIPLKLLFHFQSPLSPICNHFFLQVSNKMGKIVNSSTKSLPRVADSAILKNHIEDDYDSENIIMIGSVPVPLRRKKVKFSLPWSPITGFKPKKFIKRTRVDLESAIPSGYKCSVPTSNFEHSKPPLTKEVAEDSSLSGPHDESPHSNQCWPKKPDSLNRPHDSGTNSNHAAVGGPMFDSSVNKPEFRPFDICFRGRRHHALTKSTLHGENKESRTVMLDERSEGWVLRPGMVLLKNFISHDGQVEIVRVCRELGLGPGGFYQPGYANGAKLRLKMMCLGMDWDPQTYKYGNKRVFDGSTPPSIPDLFSDLVARSIEKGQSLAKMEYGVRHAKDILPSMTPDICIVNFYTNNGKLGLHQDRDESRESLQKGLPVVSFSIGDSADFLYGDERNEDEAEWVTLESGDVLIFGGESRHVFHGVPSVFPNSAPKELLRDSGLSPGRLNLTFRQY</sequence>
<reference evidence="18 19" key="2">
    <citation type="submission" date="2025-04" db="UniProtKB">
        <authorList>
            <consortium name="RefSeq"/>
        </authorList>
    </citation>
    <scope>IDENTIFICATION</scope>
    <source>
        <tissue evidence="18 19">Leaf</tissue>
    </source>
</reference>
<feature type="compositionally biased region" description="Basic and acidic residues" evidence="15">
    <location>
        <begin position="157"/>
        <end position="167"/>
    </location>
</feature>
<dbReference type="GO" id="GO:0005634">
    <property type="term" value="C:nucleus"/>
    <property type="evidence" value="ECO:0007669"/>
    <property type="project" value="UniProtKB-SubCell"/>
</dbReference>
<dbReference type="KEGG" id="vra:106773408"/>
<dbReference type="InterPro" id="IPR005123">
    <property type="entry name" value="Oxoglu/Fe-dep_dioxygenase_dom"/>
</dbReference>
<keyword evidence="17" id="KW-1185">Reference proteome</keyword>
<dbReference type="PANTHER" id="PTHR16557">
    <property type="entry name" value="ALKYLATED DNA REPAIR PROTEIN ALKB-RELATED"/>
    <property type="match status" value="1"/>
</dbReference>
<protein>
    <recommendedName>
        <fullName evidence="13">DNA N(6)-methyladenine demethylase</fullName>
        <ecNumber evidence="13">1.14.11.51</ecNumber>
    </recommendedName>
</protein>
<feature type="binding site" evidence="14">
    <location>
        <position position="362"/>
    </location>
    <ligand>
        <name>Fe cation</name>
        <dbReference type="ChEBI" id="CHEBI:24875"/>
        <note>catalytic</note>
    </ligand>
</feature>
<dbReference type="GO" id="GO:0141131">
    <property type="term" value="F:DNA N6-methyladenine demethylase activity"/>
    <property type="evidence" value="ECO:0007669"/>
    <property type="project" value="UniProtKB-EC"/>
</dbReference>
<evidence type="ECO:0000256" key="9">
    <source>
        <dbReference type="ARBA" id="ARBA00023004"/>
    </source>
</evidence>
<dbReference type="KEGG" id="vra:106773410"/>
<evidence type="ECO:0000256" key="3">
    <source>
        <dbReference type="ARBA" id="ARBA00007879"/>
    </source>
</evidence>
<accession>A0A1S3VBE9</accession>
<keyword evidence="11" id="KW-0539">Nucleus</keyword>
<name>A0A1S3VBE9_VIGRR</name>
<dbReference type="GO" id="GO:0005737">
    <property type="term" value="C:cytoplasm"/>
    <property type="evidence" value="ECO:0007669"/>
    <property type="project" value="UniProtKB-SubCell"/>
</dbReference>
<dbReference type="RefSeq" id="XP_014515590.2">
    <property type="nucleotide sequence ID" value="XM_014660104.2"/>
</dbReference>
<dbReference type="GO" id="GO:0006281">
    <property type="term" value="P:DNA repair"/>
    <property type="evidence" value="ECO:0007669"/>
    <property type="project" value="UniProtKB-KW"/>
</dbReference>
<dbReference type="GO" id="GO:0035516">
    <property type="term" value="F:broad specificity oxidative DNA demethylase activity"/>
    <property type="evidence" value="ECO:0007669"/>
    <property type="project" value="TreeGrafter"/>
</dbReference>
<dbReference type="InterPro" id="IPR027450">
    <property type="entry name" value="AlkB-like"/>
</dbReference>
<dbReference type="Proteomes" id="UP000087766">
    <property type="component" value="Chromosome 9"/>
</dbReference>
<dbReference type="RefSeq" id="XP_014515591.2">
    <property type="nucleotide sequence ID" value="XM_014660105.2"/>
</dbReference>
<evidence type="ECO:0000256" key="5">
    <source>
        <dbReference type="ARBA" id="ARBA00022723"/>
    </source>
</evidence>
<evidence type="ECO:0000256" key="15">
    <source>
        <dbReference type="SAM" id="MobiDB-lite"/>
    </source>
</evidence>
<dbReference type="PANTHER" id="PTHR16557:SF10">
    <property type="entry name" value="2-OXOGLUTARATE-DEPENDENT DIOXYGENASE FAMILY PROTEIN"/>
    <property type="match status" value="1"/>
</dbReference>
<feature type="domain" description="Fe2OG dioxygenase" evidence="16">
    <location>
        <begin position="344"/>
        <end position="454"/>
    </location>
</feature>
<keyword evidence="6" id="KW-0227">DNA damage</keyword>
<evidence type="ECO:0000256" key="7">
    <source>
        <dbReference type="ARBA" id="ARBA00022964"/>
    </source>
</evidence>
<dbReference type="EC" id="1.14.11.51" evidence="13"/>
<dbReference type="SUPFAM" id="SSF51197">
    <property type="entry name" value="Clavaminate synthase-like"/>
    <property type="match status" value="1"/>
</dbReference>
<dbReference type="GO" id="GO:0035513">
    <property type="term" value="P:oxidative RNA demethylation"/>
    <property type="evidence" value="ECO:0007669"/>
    <property type="project" value="TreeGrafter"/>
</dbReference>
<comment type="cofactor">
    <cofactor evidence="14">
        <name>Fe(2+)</name>
        <dbReference type="ChEBI" id="CHEBI:29033"/>
    </cofactor>
    <text evidence="14">Binds 1 Fe(2+) ion per subunit.</text>
</comment>
<dbReference type="Pfam" id="PF13532">
    <property type="entry name" value="2OG-FeII_Oxy_2"/>
    <property type="match status" value="1"/>
</dbReference>
<reference evidence="17" key="1">
    <citation type="journal article" date="2014" name="Nat. Commun.">
        <title>Genome sequence of mungbean and insights into evolution within Vigna species.</title>
        <authorList>
            <person name="Kang Y.J."/>
            <person name="Kim S.K."/>
            <person name="Kim M.Y."/>
            <person name="Lestari P."/>
            <person name="Kim K.H."/>
            <person name="Ha B.K."/>
            <person name="Jun T.H."/>
            <person name="Hwang W.J."/>
            <person name="Lee T."/>
            <person name="Lee J."/>
            <person name="Shim S."/>
            <person name="Yoon M.Y."/>
            <person name="Jang Y.E."/>
            <person name="Han K.S."/>
            <person name="Taeprayoon P."/>
            <person name="Yoon N."/>
            <person name="Somta P."/>
            <person name="Tanya P."/>
            <person name="Kim K.S."/>
            <person name="Gwag J.G."/>
            <person name="Moon J.K."/>
            <person name="Lee Y.H."/>
            <person name="Park B.S."/>
            <person name="Bombarely A."/>
            <person name="Doyle J.J."/>
            <person name="Jackson S.A."/>
            <person name="Schafleitner R."/>
            <person name="Srinives P."/>
            <person name="Varshney R.K."/>
            <person name="Lee S.H."/>
        </authorList>
    </citation>
    <scope>NUCLEOTIDE SEQUENCE [LARGE SCALE GENOMIC DNA]</scope>
    <source>
        <strain evidence="17">cv. VC1973A</strain>
    </source>
</reference>